<evidence type="ECO:0000313" key="1">
    <source>
        <dbReference type="EMBL" id="AGY48573.1"/>
    </source>
</evidence>
<organism evidence="1 2">
    <name type="scientific">Bacillus phage Spock</name>
    <dbReference type="NCBI Taxonomy" id="1406791"/>
    <lineage>
        <taxon>Viruses</taxon>
        <taxon>Duplodnaviria</taxon>
        <taxon>Heunggongvirae</taxon>
        <taxon>Uroviricota</taxon>
        <taxon>Caudoviricetes</taxon>
        <taxon>Herelleviridae</taxon>
        <taxon>Bastillevirinae</taxon>
        <taxon>Bequatrovirus</taxon>
        <taxon>Bequatrovirus spock</taxon>
    </lineage>
</organism>
<dbReference type="KEGG" id="vg:17959199"/>
<sequence>MSKVVRTNGSVQSTYEVIVGNDYAEVAVNESRNKTISVKGEPTTEQLQHILEMTGCELVKVIENTTATTMYKYKDGWDL</sequence>
<name>U5Q108_9CAUD</name>
<proteinExistence type="predicted"/>
<dbReference type="EMBL" id="KF669662">
    <property type="protein sequence ID" value="AGY48573.1"/>
    <property type="molecule type" value="Genomic_DNA"/>
</dbReference>
<dbReference type="Proteomes" id="UP000017657">
    <property type="component" value="Segment"/>
</dbReference>
<keyword evidence="2" id="KW-1185">Reference proteome</keyword>
<evidence type="ECO:0000313" key="2">
    <source>
        <dbReference type="Proteomes" id="UP000017657"/>
    </source>
</evidence>
<protein>
    <submittedName>
        <fullName evidence="1">RpoC protein</fullName>
    </submittedName>
</protein>
<dbReference type="GeneID" id="17959199"/>
<accession>U5Q108</accession>
<dbReference type="RefSeq" id="YP_008770397.1">
    <property type="nucleotide sequence ID" value="NC_022763.1"/>
</dbReference>
<reference evidence="1 2" key="1">
    <citation type="journal article" date="2013" name="Genome Announc.">
        <title>Complete Genome of Bacillus thuringiensis Myophage Spock.</title>
        <authorList>
            <person name="Maroun J.W."/>
            <person name="Whitcher K.J."/>
            <person name="Chamakura K.R."/>
            <person name="Kuty Everett G.F."/>
        </authorList>
    </citation>
    <scope>NUCLEOTIDE SEQUENCE [LARGE SCALE GENOMIC DNA]</scope>
</reference>
<gene>
    <name evidence="1" type="ORF">Spock_173</name>
</gene>